<evidence type="ECO:0000313" key="4">
    <source>
        <dbReference type="EMBL" id="RAI60166.1"/>
    </source>
</evidence>
<evidence type="ECO:0000313" key="5">
    <source>
        <dbReference type="Proteomes" id="UP000249065"/>
    </source>
</evidence>
<dbReference type="PANTHER" id="PTHR43877:SF2">
    <property type="entry name" value="AMINOALKYLPHOSPHONATE N-ACETYLTRANSFERASE-RELATED"/>
    <property type="match status" value="1"/>
</dbReference>
<dbReference type="SUPFAM" id="SSF55729">
    <property type="entry name" value="Acyl-CoA N-acyltransferases (Nat)"/>
    <property type="match status" value="1"/>
</dbReference>
<dbReference type="InterPro" id="IPR000182">
    <property type="entry name" value="GNAT_dom"/>
</dbReference>
<feature type="domain" description="N-acetyltransferase" evidence="3">
    <location>
        <begin position="7"/>
        <end position="170"/>
    </location>
</feature>
<dbReference type="AlphaFoldDB" id="A0A327MCM8"/>
<dbReference type="GO" id="GO:0016747">
    <property type="term" value="F:acyltransferase activity, transferring groups other than amino-acyl groups"/>
    <property type="evidence" value="ECO:0007669"/>
    <property type="project" value="InterPro"/>
</dbReference>
<proteinExistence type="predicted"/>
<keyword evidence="5" id="KW-1185">Reference proteome</keyword>
<accession>A0A327MCM8</accession>
<gene>
    <name evidence="4" type="ORF">DOO78_03500</name>
</gene>
<dbReference type="OrthoDB" id="9787920at2"/>
<evidence type="ECO:0000259" key="3">
    <source>
        <dbReference type="PROSITE" id="PS51186"/>
    </source>
</evidence>
<dbReference type="EMBL" id="QLIX01000002">
    <property type="protein sequence ID" value="RAI60166.1"/>
    <property type="molecule type" value="Genomic_DNA"/>
</dbReference>
<protein>
    <submittedName>
        <fullName evidence="4">GNAT family N-acetyltransferase</fullName>
    </submittedName>
</protein>
<dbReference type="PANTHER" id="PTHR43877">
    <property type="entry name" value="AMINOALKYLPHOSPHONATE N-ACETYLTRANSFERASE-RELATED-RELATED"/>
    <property type="match status" value="1"/>
</dbReference>
<dbReference type="Pfam" id="PF00583">
    <property type="entry name" value="Acetyltransf_1"/>
    <property type="match status" value="1"/>
</dbReference>
<name>A0A327MCM8_9PROT</name>
<comment type="caution">
    <text evidence="4">The sequence shown here is derived from an EMBL/GenBank/DDBJ whole genome shotgun (WGS) entry which is preliminary data.</text>
</comment>
<keyword evidence="2" id="KW-0012">Acyltransferase</keyword>
<reference evidence="5" key="1">
    <citation type="submission" date="2018-06" db="EMBL/GenBank/DDBJ databases">
        <authorList>
            <person name="Khan S.A."/>
        </authorList>
    </citation>
    <scope>NUCLEOTIDE SEQUENCE [LARGE SCALE GENOMIC DNA]</scope>
    <source>
        <strain evidence="5">DB-1506</strain>
    </source>
</reference>
<sequence length="170" mass="18614">MGAQRLCRVRPARPHAARPFPGLVPQGAVTAGLRLEVTAAPAPADRRAIGGGLAAHNRAAHGPRLPRRQRWILARDPGGTLLGGARCRLAQGWLYLDWLWVAEARRRQGTGQALLAAAEALAREAGCRGVHLHTWSFQAPGFYRRHGYAEAGRLEDMPPGATRHWFAKRF</sequence>
<evidence type="ECO:0000256" key="2">
    <source>
        <dbReference type="ARBA" id="ARBA00023315"/>
    </source>
</evidence>
<dbReference type="Proteomes" id="UP000249065">
    <property type="component" value="Unassembled WGS sequence"/>
</dbReference>
<dbReference type="InterPro" id="IPR050832">
    <property type="entry name" value="Bact_Acetyltransf"/>
</dbReference>
<evidence type="ECO:0000256" key="1">
    <source>
        <dbReference type="ARBA" id="ARBA00022679"/>
    </source>
</evidence>
<dbReference type="Gene3D" id="3.40.630.30">
    <property type="match status" value="1"/>
</dbReference>
<dbReference type="PROSITE" id="PS51186">
    <property type="entry name" value="GNAT"/>
    <property type="match status" value="1"/>
</dbReference>
<dbReference type="InterPro" id="IPR016181">
    <property type="entry name" value="Acyl_CoA_acyltransferase"/>
</dbReference>
<keyword evidence="1 4" id="KW-0808">Transferase</keyword>
<organism evidence="4 5">
    <name type="scientific">Roseicella frigidaeris</name>
    <dbReference type="NCBI Taxonomy" id="2230885"/>
    <lineage>
        <taxon>Bacteria</taxon>
        <taxon>Pseudomonadati</taxon>
        <taxon>Pseudomonadota</taxon>
        <taxon>Alphaproteobacteria</taxon>
        <taxon>Acetobacterales</taxon>
        <taxon>Roseomonadaceae</taxon>
        <taxon>Roseicella</taxon>
    </lineage>
</organism>